<dbReference type="EMBL" id="JAATWM020000003">
    <property type="protein sequence ID" value="KAF9881014.1"/>
    <property type="molecule type" value="Genomic_DNA"/>
</dbReference>
<proteinExistence type="predicted"/>
<keyword evidence="2" id="KW-1185">Reference proteome</keyword>
<organism evidence="1 2">
    <name type="scientific">Colletotrichum karsti</name>
    <dbReference type="NCBI Taxonomy" id="1095194"/>
    <lineage>
        <taxon>Eukaryota</taxon>
        <taxon>Fungi</taxon>
        <taxon>Dikarya</taxon>
        <taxon>Ascomycota</taxon>
        <taxon>Pezizomycotina</taxon>
        <taxon>Sordariomycetes</taxon>
        <taxon>Hypocreomycetidae</taxon>
        <taxon>Glomerellales</taxon>
        <taxon>Glomerellaceae</taxon>
        <taxon>Colletotrichum</taxon>
        <taxon>Colletotrichum boninense species complex</taxon>
    </lineage>
</organism>
<gene>
    <name evidence="1" type="ORF">CkaCkLH20_01164</name>
</gene>
<evidence type="ECO:0000313" key="2">
    <source>
        <dbReference type="Proteomes" id="UP000781932"/>
    </source>
</evidence>
<dbReference type="InterPro" id="IPR011990">
    <property type="entry name" value="TPR-like_helical_dom_sf"/>
</dbReference>
<dbReference type="GeneID" id="62156957"/>
<reference evidence="1" key="1">
    <citation type="submission" date="2020-03" db="EMBL/GenBank/DDBJ databases">
        <authorList>
            <person name="He L."/>
        </authorList>
    </citation>
    <scope>NUCLEOTIDE SEQUENCE</scope>
    <source>
        <strain evidence="1">CkLH20</strain>
    </source>
</reference>
<dbReference type="Proteomes" id="UP000781932">
    <property type="component" value="Unassembled WGS sequence"/>
</dbReference>
<accession>A0A9P6IDT7</accession>
<dbReference type="AlphaFoldDB" id="A0A9P6IDT7"/>
<dbReference type="Gene3D" id="1.25.40.10">
    <property type="entry name" value="Tetratricopeptide repeat domain"/>
    <property type="match status" value="1"/>
</dbReference>
<sequence>MPAWGIAYCLGTSWAKGAGIEKYHGIHARSATALPGATQDDAESALADAVKKLLPNPGTMLEDDRDGRSRKEAFKEAIRTAYFKFSNDTDILTIYVDAVLNLGSWDKWCVNEYDGATPGQVMDMLHIMANHIEEDKSCLRHPGFLCTLVNLAQTLSCPEMAERYAERLGELAGDAGFLHHTISRLQMSCGQYGKALKTSENSVTASFKYVIRAGLYDPYTVYLLHEYCNRIKIGIDQGELKAAMDAVKDIEDLLKRNIPLTQLPPLGFHMECLLSLRVQVLLRFGCWKRILCLEIPTDEDMYSMTTVITHFAKAIAYSALNDQSNARKHQGLLSEARDKVNSKSPMLNMSFKPFLDFVEKRLDGELLYREAELEEAELVLREAMELEFSAEGWVLPTSLTLGALYLAQKNWTEAMMLFSAHVRLRHVAIEVFPIQHNEPALCSQHLNDCWAYNGLWDALDGLLRGVNTPSKVYVKNIKKQVEDAAKSKLRHVSKMTDSTFSPRNIEDWDGEPRIATF</sequence>
<evidence type="ECO:0000313" key="1">
    <source>
        <dbReference type="EMBL" id="KAF9881014.1"/>
    </source>
</evidence>
<dbReference type="PANTHER" id="PTHR45588:SF1">
    <property type="entry name" value="WW DOMAIN-CONTAINING PROTEIN"/>
    <property type="match status" value="1"/>
</dbReference>
<protein>
    <submittedName>
        <fullName evidence="1">Uncharacterized protein</fullName>
    </submittedName>
</protein>
<name>A0A9P6IDT7_9PEZI</name>
<reference evidence="1" key="2">
    <citation type="submission" date="2020-11" db="EMBL/GenBank/DDBJ databases">
        <title>Whole genome sequencing of Colletotrichum sp.</title>
        <authorList>
            <person name="Li H."/>
        </authorList>
    </citation>
    <scope>NUCLEOTIDE SEQUENCE</scope>
    <source>
        <strain evidence="1">CkLH20</strain>
    </source>
</reference>
<dbReference type="RefSeq" id="XP_038750475.1">
    <property type="nucleotide sequence ID" value="XM_038883883.1"/>
</dbReference>
<comment type="caution">
    <text evidence="1">The sequence shown here is derived from an EMBL/GenBank/DDBJ whole genome shotgun (WGS) entry which is preliminary data.</text>
</comment>
<dbReference type="PANTHER" id="PTHR45588">
    <property type="entry name" value="TPR DOMAIN-CONTAINING PROTEIN"/>
    <property type="match status" value="1"/>
</dbReference>